<evidence type="ECO:0000256" key="2">
    <source>
        <dbReference type="ARBA" id="ARBA00023172"/>
    </source>
</evidence>
<evidence type="ECO:0000259" key="3">
    <source>
        <dbReference type="PROSITE" id="PS51898"/>
    </source>
</evidence>
<dbReference type="EMBL" id="LJEX02000133">
    <property type="protein sequence ID" value="OCO80612.1"/>
    <property type="molecule type" value="Genomic_DNA"/>
</dbReference>
<name>A0A6H2ZVP6_SERMA</name>
<dbReference type="Pfam" id="PF00589">
    <property type="entry name" value="Phage_integrase"/>
    <property type="match status" value="1"/>
</dbReference>
<dbReference type="GO" id="GO:0006310">
    <property type="term" value="P:DNA recombination"/>
    <property type="evidence" value="ECO:0007669"/>
    <property type="project" value="UniProtKB-KW"/>
</dbReference>
<dbReference type="GO" id="GO:0015074">
    <property type="term" value="P:DNA integration"/>
    <property type="evidence" value="ECO:0007669"/>
    <property type="project" value="UniProtKB-KW"/>
</dbReference>
<gene>
    <name evidence="4" type="ORF">AN695_0224895</name>
</gene>
<keyword evidence="1" id="KW-0229">DNA integration</keyword>
<evidence type="ECO:0000256" key="1">
    <source>
        <dbReference type="ARBA" id="ARBA00022908"/>
    </source>
</evidence>
<dbReference type="Proteomes" id="UP000050489">
    <property type="component" value="Unassembled WGS sequence"/>
</dbReference>
<feature type="domain" description="Tyr recombinase" evidence="3">
    <location>
        <begin position="179"/>
        <end position="355"/>
    </location>
</feature>
<dbReference type="PROSITE" id="PS51898">
    <property type="entry name" value="TYR_RECOMBINASE"/>
    <property type="match status" value="1"/>
</dbReference>
<dbReference type="Gene3D" id="1.10.443.10">
    <property type="entry name" value="Intergrase catalytic core"/>
    <property type="match status" value="1"/>
</dbReference>
<dbReference type="GO" id="GO:0003677">
    <property type="term" value="F:DNA binding"/>
    <property type="evidence" value="ECO:0007669"/>
    <property type="project" value="InterPro"/>
</dbReference>
<dbReference type="RefSeq" id="WP_057523758.1">
    <property type="nucleotide sequence ID" value="NZ_LJEX02000133.1"/>
</dbReference>
<dbReference type="InterPro" id="IPR050090">
    <property type="entry name" value="Tyrosine_recombinase_XerCD"/>
</dbReference>
<evidence type="ECO:0000313" key="4">
    <source>
        <dbReference type="EMBL" id="OCO80612.1"/>
    </source>
</evidence>
<comment type="caution">
    <text evidence="4">The sequence shown here is derived from an EMBL/GenBank/DDBJ whole genome shotgun (WGS) entry which is preliminary data.</text>
</comment>
<evidence type="ECO:0000313" key="5">
    <source>
        <dbReference type="Proteomes" id="UP000050489"/>
    </source>
</evidence>
<dbReference type="InterPro" id="IPR002104">
    <property type="entry name" value="Integrase_catalytic"/>
</dbReference>
<dbReference type="InterPro" id="IPR013762">
    <property type="entry name" value="Integrase-like_cat_sf"/>
</dbReference>
<accession>A0A6H2ZVP6</accession>
<dbReference type="PANTHER" id="PTHR30349:SF94">
    <property type="entry name" value="INTEGRASE_RECOMBINASE HI_1414-RELATED"/>
    <property type="match status" value="1"/>
</dbReference>
<proteinExistence type="predicted"/>
<dbReference type="AlphaFoldDB" id="A0A6H2ZVP6"/>
<sequence length="363" mass="41363">MAYFSIEKRLKSDGTPRYRCTVGVKENGKYIYRENRTFGKQSHAKTWGVSRVAELEKNGIPNSNDAEKLLIKDLIQRYIDDPATGGRSGASKLHVLNRLLKEDVSAIPLADLRPNHIIDHCRFRASSGAAPSTVAHDLSYLSTVLSSAKPIYGIEYTDNPIILARPLLRNMGLIGKSNRRSRRTASEEVSMLTEALEERAKHPRSVIPYVDIFNFSILTCMRIGEVCRLRWEDINEDQRSVLVRDRKDPRKKAGNHMTVALLGDAWEIAIRQPKKSALIFPYRSRSVSAGFTRVCESLNIEDLHYHDLRREGASRLFEAGFSIEEVAQVTGHKSLKLLWQVYTELYPKSLHEKFEQLRAAREK</sequence>
<reference evidence="5" key="1">
    <citation type="submission" date="2016-04" db="EMBL/GenBank/DDBJ databases">
        <authorList>
            <person name="Osei Sekyere J."/>
            <person name="Sivertsen A."/>
            <person name="Pedersen A.T."/>
            <person name="Sundsfjord A."/>
        </authorList>
    </citation>
    <scope>NUCLEOTIDE SEQUENCE [LARGE SCALE GENOMIC DNA]</scope>
    <source>
        <strain evidence="5">945174350</strain>
    </source>
</reference>
<protein>
    <submittedName>
        <fullName evidence="4">Integrase</fullName>
    </submittedName>
</protein>
<dbReference type="InterPro" id="IPR011010">
    <property type="entry name" value="DNA_brk_join_enz"/>
</dbReference>
<keyword evidence="2" id="KW-0233">DNA recombination</keyword>
<dbReference type="PANTHER" id="PTHR30349">
    <property type="entry name" value="PHAGE INTEGRASE-RELATED"/>
    <property type="match status" value="1"/>
</dbReference>
<organism evidence="4 5">
    <name type="scientific">Serratia marcescens</name>
    <dbReference type="NCBI Taxonomy" id="615"/>
    <lineage>
        <taxon>Bacteria</taxon>
        <taxon>Pseudomonadati</taxon>
        <taxon>Pseudomonadota</taxon>
        <taxon>Gammaproteobacteria</taxon>
        <taxon>Enterobacterales</taxon>
        <taxon>Yersiniaceae</taxon>
        <taxon>Serratia</taxon>
    </lineage>
</organism>
<dbReference type="SUPFAM" id="SSF56349">
    <property type="entry name" value="DNA breaking-rejoining enzymes"/>
    <property type="match status" value="1"/>
</dbReference>
<dbReference type="CDD" id="cd00796">
    <property type="entry name" value="INT_Rci_Hp1_C"/>
    <property type="match status" value="1"/>
</dbReference>